<comment type="caution">
    <text evidence="8">The sequence shown here is derived from an EMBL/GenBank/DDBJ whole genome shotgun (WGS) entry which is preliminary data.</text>
</comment>
<keyword evidence="9" id="KW-1185">Reference proteome</keyword>
<evidence type="ECO:0000256" key="5">
    <source>
        <dbReference type="SAM" id="Coils"/>
    </source>
</evidence>
<dbReference type="GO" id="GO:0006998">
    <property type="term" value="P:nuclear envelope organization"/>
    <property type="evidence" value="ECO:0007669"/>
    <property type="project" value="TreeGrafter"/>
</dbReference>
<proteinExistence type="inferred from homology"/>
<dbReference type="Pfam" id="PF00038">
    <property type="entry name" value="Filament"/>
    <property type="match status" value="1"/>
</dbReference>
<dbReference type="GO" id="GO:0005200">
    <property type="term" value="F:structural constituent of cytoskeleton"/>
    <property type="evidence" value="ECO:0007669"/>
    <property type="project" value="TreeGrafter"/>
</dbReference>
<dbReference type="Proteomes" id="UP000678393">
    <property type="component" value="Unassembled WGS sequence"/>
</dbReference>
<dbReference type="Gene3D" id="1.20.5.500">
    <property type="entry name" value="Single helix bin"/>
    <property type="match status" value="1"/>
</dbReference>
<keyword evidence="1 3" id="KW-0403">Intermediate filament</keyword>
<evidence type="ECO:0000259" key="7">
    <source>
        <dbReference type="PROSITE" id="PS51842"/>
    </source>
</evidence>
<dbReference type="Gene3D" id="1.20.5.1160">
    <property type="entry name" value="Vasodilator-stimulated phosphoprotein"/>
    <property type="match status" value="1"/>
</dbReference>
<feature type="region of interest" description="Disordered" evidence="6">
    <location>
        <begin position="478"/>
        <end position="499"/>
    </location>
</feature>
<keyword evidence="2 3" id="KW-0175">Coiled coil</keyword>
<dbReference type="SUPFAM" id="SSF64593">
    <property type="entry name" value="Intermediate filament protein, coiled coil region"/>
    <property type="match status" value="2"/>
</dbReference>
<feature type="coiled-coil region" evidence="5">
    <location>
        <begin position="99"/>
        <end position="229"/>
    </location>
</feature>
<evidence type="ECO:0000256" key="6">
    <source>
        <dbReference type="SAM" id="MobiDB-lite"/>
    </source>
</evidence>
<dbReference type="GO" id="GO:0005882">
    <property type="term" value="C:intermediate filament"/>
    <property type="evidence" value="ECO:0007669"/>
    <property type="project" value="UniProtKB-UniRule"/>
</dbReference>
<dbReference type="InterPro" id="IPR039008">
    <property type="entry name" value="IF_rod_dom"/>
</dbReference>
<dbReference type="PIRSF" id="PIRSF005546">
    <property type="entry name" value="Intermed_filamnt_Ifb-2"/>
    <property type="match status" value="1"/>
</dbReference>
<name>A0A8S3Z6Z4_9EUPU</name>
<organism evidence="8 9">
    <name type="scientific">Candidula unifasciata</name>
    <dbReference type="NCBI Taxonomy" id="100452"/>
    <lineage>
        <taxon>Eukaryota</taxon>
        <taxon>Metazoa</taxon>
        <taxon>Spiralia</taxon>
        <taxon>Lophotrochozoa</taxon>
        <taxon>Mollusca</taxon>
        <taxon>Gastropoda</taxon>
        <taxon>Heterobranchia</taxon>
        <taxon>Euthyneura</taxon>
        <taxon>Panpulmonata</taxon>
        <taxon>Eupulmonata</taxon>
        <taxon>Stylommatophora</taxon>
        <taxon>Helicina</taxon>
        <taxon>Helicoidea</taxon>
        <taxon>Geomitridae</taxon>
        <taxon>Candidula</taxon>
    </lineage>
</organism>
<reference evidence="8" key="1">
    <citation type="submission" date="2021-04" db="EMBL/GenBank/DDBJ databases">
        <authorList>
            <consortium name="Molecular Ecology Group"/>
        </authorList>
    </citation>
    <scope>NUCLEOTIDE SEQUENCE</scope>
</reference>
<evidence type="ECO:0000256" key="3">
    <source>
        <dbReference type="PIRNR" id="PIRNR005546"/>
    </source>
</evidence>
<dbReference type="GO" id="GO:0031507">
    <property type="term" value="P:heterochromatin formation"/>
    <property type="evidence" value="ECO:0007669"/>
    <property type="project" value="TreeGrafter"/>
</dbReference>
<dbReference type="PANTHER" id="PTHR45721:SF12">
    <property type="entry name" value="INTERMEDIATE FILAMENT PROTEIN IFA-1"/>
    <property type="match status" value="1"/>
</dbReference>
<feature type="compositionally biased region" description="Low complexity" evidence="6">
    <location>
        <begin position="8"/>
        <end position="18"/>
    </location>
</feature>
<dbReference type="GO" id="GO:0090435">
    <property type="term" value="P:protein localization to nuclear envelope"/>
    <property type="evidence" value="ECO:0007669"/>
    <property type="project" value="TreeGrafter"/>
</dbReference>
<dbReference type="Gene3D" id="1.20.5.170">
    <property type="match status" value="1"/>
</dbReference>
<dbReference type="GO" id="GO:0051664">
    <property type="term" value="P:nuclear pore localization"/>
    <property type="evidence" value="ECO:0007669"/>
    <property type="project" value="TreeGrafter"/>
</dbReference>
<evidence type="ECO:0000256" key="4">
    <source>
        <dbReference type="RuleBase" id="RU000685"/>
    </source>
</evidence>
<evidence type="ECO:0000313" key="9">
    <source>
        <dbReference type="Proteomes" id="UP000678393"/>
    </source>
</evidence>
<feature type="compositionally biased region" description="Low complexity" evidence="6">
    <location>
        <begin position="479"/>
        <end position="492"/>
    </location>
</feature>
<dbReference type="OrthoDB" id="2441647at2759"/>
<accession>A0A8S3Z6Z4</accession>
<sequence>MSHSYYRSSTTVPSSSTVTEKRTVITSSSDNYNNVSPGFVDDDTSTYYRSSISPRTTTINRTTLPNSPLRSMRTVEITSGFSSGHFPVSAGSVAAIGGVNNIKSSREKEKKDLQDLNERFANYIEKVRFLEAQNRKLASELEQLRSHWGKETNAVKLMYETELAEAKSRLQLRVGQLEDQLNDVMKQLDEAKKWRSQDRETINKLNQQVSELEGEIRMLRRTNDSLDTERQRDKATISRLHDELEKMRIDLSNETISRLDAENKYQTLLEEMEFLKSVHEQELKELSALAYRDTTAENREFWKNELSQAIRDIQQEYDNKADQIRGEMETFYNLKVQEFRTGATKQNMEVTTIREETKKLHKQLGDYRTRLSDLEARNAQLEKQNQDLLRELEQKEHEHDSEISSLREEMNKLRMEMEGMLVEMQVLMDAKLSMELEIAAYRTLLEGEETRVGLRSVVEQTLGVRQSGSARLSEMINTSEGHSYESSGSYHSEIITSKK</sequence>
<dbReference type="PROSITE" id="PS51842">
    <property type="entry name" value="IF_ROD_2"/>
    <property type="match status" value="1"/>
</dbReference>
<dbReference type="PROSITE" id="PS00226">
    <property type="entry name" value="IF_ROD_1"/>
    <property type="match status" value="1"/>
</dbReference>
<dbReference type="AlphaFoldDB" id="A0A8S3Z6Z4"/>
<dbReference type="GO" id="GO:0007097">
    <property type="term" value="P:nuclear migration"/>
    <property type="evidence" value="ECO:0007669"/>
    <property type="project" value="TreeGrafter"/>
</dbReference>
<feature type="region of interest" description="Disordered" evidence="6">
    <location>
        <begin position="1"/>
        <end position="20"/>
    </location>
</feature>
<evidence type="ECO:0000313" key="8">
    <source>
        <dbReference type="EMBL" id="CAG5123470.1"/>
    </source>
</evidence>
<dbReference type="InterPro" id="IPR016451">
    <property type="entry name" value="Intermed_filament_ifa/ifb"/>
</dbReference>
<gene>
    <name evidence="8" type="ORF">CUNI_LOCUS9028</name>
</gene>
<dbReference type="PANTHER" id="PTHR45721">
    <property type="entry name" value="LAMIN DM0-RELATED"/>
    <property type="match status" value="1"/>
</dbReference>
<feature type="coiled-coil region" evidence="5">
    <location>
        <begin position="364"/>
        <end position="423"/>
    </location>
</feature>
<dbReference type="InterPro" id="IPR018039">
    <property type="entry name" value="IF_conserved"/>
</dbReference>
<dbReference type="SMART" id="SM01391">
    <property type="entry name" value="Filament"/>
    <property type="match status" value="1"/>
</dbReference>
<evidence type="ECO:0000256" key="2">
    <source>
        <dbReference type="ARBA" id="ARBA00023054"/>
    </source>
</evidence>
<dbReference type="GO" id="GO:0005652">
    <property type="term" value="C:nuclear lamina"/>
    <property type="evidence" value="ECO:0007669"/>
    <property type="project" value="TreeGrafter"/>
</dbReference>
<protein>
    <recommendedName>
        <fullName evidence="7">IF rod domain-containing protein</fullName>
    </recommendedName>
</protein>
<dbReference type="EMBL" id="CAJHNH020001530">
    <property type="protein sequence ID" value="CAG5123470.1"/>
    <property type="molecule type" value="Genomic_DNA"/>
</dbReference>
<comment type="similarity">
    <text evidence="3 4">Belongs to the intermediate filament family.</text>
</comment>
<evidence type="ECO:0000256" key="1">
    <source>
        <dbReference type="ARBA" id="ARBA00022754"/>
    </source>
</evidence>
<feature type="coiled-coil region" evidence="5">
    <location>
        <begin position="258"/>
        <end position="323"/>
    </location>
</feature>
<feature type="domain" description="IF rod" evidence="7">
    <location>
        <begin position="109"/>
        <end position="452"/>
    </location>
</feature>